<keyword evidence="3" id="KW-1185">Reference proteome</keyword>
<dbReference type="AlphaFoldDB" id="A0AAN6M0V4"/>
<feature type="compositionally biased region" description="Polar residues" evidence="1">
    <location>
        <begin position="441"/>
        <end position="464"/>
    </location>
</feature>
<dbReference type="Proteomes" id="UP001280581">
    <property type="component" value="Unassembled WGS sequence"/>
</dbReference>
<comment type="caution">
    <text evidence="2">The sequence shown here is derived from an EMBL/GenBank/DDBJ whole genome shotgun (WGS) entry which is preliminary data.</text>
</comment>
<evidence type="ECO:0000256" key="1">
    <source>
        <dbReference type="SAM" id="MobiDB-lite"/>
    </source>
</evidence>
<dbReference type="SUPFAM" id="SSF55753">
    <property type="entry name" value="Actin depolymerizing proteins"/>
    <property type="match status" value="1"/>
</dbReference>
<evidence type="ECO:0000313" key="2">
    <source>
        <dbReference type="EMBL" id="KAK3213783.1"/>
    </source>
</evidence>
<feature type="region of interest" description="Disordered" evidence="1">
    <location>
        <begin position="776"/>
        <end position="974"/>
    </location>
</feature>
<feature type="compositionally biased region" description="Low complexity" evidence="1">
    <location>
        <begin position="807"/>
        <end position="819"/>
    </location>
</feature>
<gene>
    <name evidence="2" type="ORF">GRF29_28g929788</name>
</gene>
<feature type="region of interest" description="Disordered" evidence="1">
    <location>
        <begin position="656"/>
        <end position="693"/>
    </location>
</feature>
<feature type="compositionally biased region" description="Pro residues" evidence="1">
    <location>
        <begin position="312"/>
        <end position="323"/>
    </location>
</feature>
<feature type="compositionally biased region" description="Basic and acidic residues" evidence="1">
    <location>
        <begin position="293"/>
        <end position="304"/>
    </location>
</feature>
<feature type="compositionally biased region" description="Basic and acidic residues" evidence="1">
    <location>
        <begin position="930"/>
        <end position="944"/>
    </location>
</feature>
<feature type="compositionally biased region" description="Basic and acidic residues" evidence="1">
    <location>
        <begin position="360"/>
        <end position="405"/>
    </location>
</feature>
<feature type="compositionally biased region" description="Low complexity" evidence="1">
    <location>
        <begin position="180"/>
        <end position="196"/>
    </location>
</feature>
<feature type="compositionally biased region" description="Low complexity" evidence="1">
    <location>
        <begin position="874"/>
        <end position="903"/>
    </location>
</feature>
<evidence type="ECO:0008006" key="4">
    <source>
        <dbReference type="Google" id="ProtNLM"/>
    </source>
</evidence>
<dbReference type="Gene3D" id="3.40.20.10">
    <property type="entry name" value="Severin"/>
    <property type="match status" value="1"/>
</dbReference>
<feature type="compositionally biased region" description="Low complexity" evidence="1">
    <location>
        <begin position="156"/>
        <end position="169"/>
    </location>
</feature>
<accession>A0AAN6M0V4</accession>
<feature type="compositionally biased region" description="Polar residues" evidence="1">
    <location>
        <begin position="267"/>
        <end position="280"/>
    </location>
</feature>
<proteinExistence type="predicted"/>
<dbReference type="InterPro" id="IPR029006">
    <property type="entry name" value="ADF-H/Gelsolin-like_dom_sf"/>
</dbReference>
<reference evidence="2 3" key="1">
    <citation type="submission" date="2021-02" db="EMBL/GenBank/DDBJ databases">
        <title>Genome assembly of Pseudopithomyces chartarum.</title>
        <authorList>
            <person name="Jauregui R."/>
            <person name="Singh J."/>
            <person name="Voisey C."/>
        </authorList>
    </citation>
    <scope>NUCLEOTIDE SEQUENCE [LARGE SCALE GENOMIC DNA]</scope>
    <source>
        <strain evidence="2 3">AGR01</strain>
    </source>
</reference>
<feature type="region of interest" description="Disordered" evidence="1">
    <location>
        <begin position="130"/>
        <end position="203"/>
    </location>
</feature>
<organism evidence="2 3">
    <name type="scientific">Pseudopithomyces chartarum</name>
    <dbReference type="NCBI Taxonomy" id="1892770"/>
    <lineage>
        <taxon>Eukaryota</taxon>
        <taxon>Fungi</taxon>
        <taxon>Dikarya</taxon>
        <taxon>Ascomycota</taxon>
        <taxon>Pezizomycotina</taxon>
        <taxon>Dothideomycetes</taxon>
        <taxon>Pleosporomycetidae</taxon>
        <taxon>Pleosporales</taxon>
        <taxon>Massarineae</taxon>
        <taxon>Didymosphaeriaceae</taxon>
        <taxon>Pseudopithomyces</taxon>
    </lineage>
</organism>
<name>A0AAN6M0V4_9PLEO</name>
<feature type="region of interest" description="Disordered" evidence="1">
    <location>
        <begin position="250"/>
        <end position="603"/>
    </location>
</feature>
<evidence type="ECO:0000313" key="3">
    <source>
        <dbReference type="Proteomes" id="UP001280581"/>
    </source>
</evidence>
<feature type="compositionally biased region" description="Polar residues" evidence="1">
    <location>
        <begin position="952"/>
        <end position="965"/>
    </location>
</feature>
<dbReference type="EMBL" id="WVTA01000004">
    <property type="protein sequence ID" value="KAK3213783.1"/>
    <property type="molecule type" value="Genomic_DNA"/>
</dbReference>
<protein>
    <recommendedName>
        <fullName evidence="4">ADF-H domain-containing protein</fullName>
    </recommendedName>
</protein>
<sequence>MSLNGLNDQAVADAYQQALGEAGGWFLLKYASRDSVELLTRGTGGASELRTQIHAYQDKSPLYAFLLYRRRKVLVRYLPDGTSRLLQARVQVHFTAIADKFTPHDTTLAISTADELSDAQLASACSLHTAAPSSSCSSLSSRKQKLDEITEDAEDAQSTADASESASTARPQTADTLPAPDSHQSPQLQPQPQPQDHGAHLQTTTPATDSFKQYDQLFEDGPDPRLSSQTARPDLADLYAEIYAQYNKPKVKLGPRPKPSLDIKRPATSTNATHESSRAVSSLPPGLRASNRKHVDPKRPKSRDASTLPSIAVPPPPPIPTAPDLPLSPIYPPRSPASIRSLPMNTYSSLQHKSSGVTPEKQRLMKALELRKKQMEARKARDEDERKTTPADDREGTELHCDEATLSHQSPHVPDAKLTLPHEKAEAALSTARSESDDVHSASSPTSAQTHGSSAAPSTRPSSMSEDETHFAEDGRNKGALLPRVQTDAASPDDEKMSAQSTPTMVPDSVTQFPSVEISGQQDGAPATSPQEVLHEDLGDREEESDSVILVPSSELDEDRTRRKSKRASMVLALSSESVRDARNKTPNPSLGLTASHGKEHSHLTIDPTHLSAENSEVDYLSDDSFMEELQSAKFEEAMPMSVSKSPIMPVFPRKTSGPEVLVPKRSASQQLPRLSGVSPEPSGPRKLSGPWLTHSQTDTAVVTKKINVGSGISQRIKALAEKSNRDSTASLSPILTADGASSIVAQRKSSFFSNPPDGDLASGKSVNRLSRASFINVSRSTTPEPKPTVQPPSAITPTKHKTVYNVQQESEQPESVQVTARIVRDTKPQKPALTMPAEGSSLELHQSPIIIDHQVSTRPTTSSSRHSPIKTEPTSPRSPSSSQSHEPISNLPRSSSESSWRSFGRRLSESKNGGPPRNMSAHSFDISSGDEKPAKKEKKDSRTSKLFKRMSSISSITRKNSTPNIAEAAPSIPLPSLREPPSAVEIGDLNIQFPDTLLWKRRWVEVDASGHLVLSLSKSNEQSKGITRRFNLTEFSAPYTPDQDRQELPNSVILDFLDGRTLQLACGTYIGQAQVLATLHDAHTAWTNYNQGL</sequence>
<feature type="compositionally biased region" description="Low complexity" evidence="1">
    <location>
        <begin position="857"/>
        <end position="867"/>
    </location>
</feature>
<feature type="compositionally biased region" description="Basic and acidic residues" evidence="1">
    <location>
        <begin position="467"/>
        <end position="477"/>
    </location>
</feature>
<feature type="compositionally biased region" description="Polar residues" evidence="1">
    <location>
        <begin position="498"/>
        <end position="522"/>
    </location>
</feature>
<feature type="compositionally biased region" description="Polar residues" evidence="1">
    <location>
        <begin position="343"/>
        <end position="357"/>
    </location>
</feature>